<dbReference type="OrthoDB" id="4338216at2759"/>
<feature type="compositionally biased region" description="Polar residues" evidence="1">
    <location>
        <begin position="201"/>
        <end position="212"/>
    </location>
</feature>
<feature type="compositionally biased region" description="Low complexity" evidence="1">
    <location>
        <begin position="178"/>
        <end position="191"/>
    </location>
</feature>
<name>A0A0M8P703_9EURO</name>
<evidence type="ECO:0000256" key="1">
    <source>
        <dbReference type="SAM" id="MobiDB-lite"/>
    </source>
</evidence>
<proteinExistence type="predicted"/>
<dbReference type="STRING" id="229535.A0A0M8P703"/>
<feature type="region of interest" description="Disordered" evidence="1">
    <location>
        <begin position="178"/>
        <end position="230"/>
    </location>
</feature>
<accession>A0A0M8P703</accession>
<organism evidence="2 3">
    <name type="scientific">Penicillium nordicum</name>
    <dbReference type="NCBI Taxonomy" id="229535"/>
    <lineage>
        <taxon>Eukaryota</taxon>
        <taxon>Fungi</taxon>
        <taxon>Dikarya</taxon>
        <taxon>Ascomycota</taxon>
        <taxon>Pezizomycotina</taxon>
        <taxon>Eurotiomycetes</taxon>
        <taxon>Eurotiomycetidae</taxon>
        <taxon>Eurotiales</taxon>
        <taxon>Aspergillaceae</taxon>
        <taxon>Penicillium</taxon>
    </lineage>
</organism>
<dbReference type="EMBL" id="LHQQ01000116">
    <property type="protein sequence ID" value="KOS42011.1"/>
    <property type="molecule type" value="Genomic_DNA"/>
</dbReference>
<protein>
    <submittedName>
        <fullName evidence="2">Uncharacterized protein</fullName>
    </submittedName>
</protein>
<dbReference type="Proteomes" id="UP000037696">
    <property type="component" value="Unassembled WGS sequence"/>
</dbReference>
<reference evidence="2 3" key="1">
    <citation type="submission" date="2015-08" db="EMBL/GenBank/DDBJ databases">
        <title>Genome sequencing of Penicillium nordicum.</title>
        <authorList>
            <person name="Nguyen H.D."/>
            <person name="Seifert K.A."/>
        </authorList>
    </citation>
    <scope>NUCLEOTIDE SEQUENCE [LARGE SCALE GENOMIC DNA]</scope>
    <source>
        <strain evidence="2 3">DAOMC 185683</strain>
    </source>
</reference>
<evidence type="ECO:0000313" key="2">
    <source>
        <dbReference type="EMBL" id="KOS42011.1"/>
    </source>
</evidence>
<comment type="caution">
    <text evidence="2">The sequence shown here is derived from an EMBL/GenBank/DDBJ whole genome shotgun (WGS) entry which is preliminary data.</text>
</comment>
<gene>
    <name evidence="2" type="ORF">ACN38_g7084</name>
</gene>
<evidence type="ECO:0000313" key="3">
    <source>
        <dbReference type="Proteomes" id="UP000037696"/>
    </source>
</evidence>
<sequence>MEKPKVIGPNGLAPITLDRQADIRITTKVICDVISNCDLISLEESMHAPAAVRKQAHADRLAGVQSVSARVKAHRSSTQLEVDGPPKLYDVSKDIEKAMKLERDKKVHVSRVADSRVSVVTLKNAPSRVTALSTPGAQKSSGIDPRAEPFVPAAAAGKALGLKDGVAQAPLKSTLCKATAGPTKTTPAKAGTENKDADNDSIASSKASQRLESTGDKESTSSPKQTRGLTAPADFMKQFRLLQLQKQMAPKVAPIGPPRRIVFGNLPEWANISSVLQLVYGGAIERAWSENGEVIVQFVEQDDCVRYHENHSDGIKLKDGDDDLTISVTMPEEGLPDNAEISNRVEEGASRVICLSGLPTGFKTSDNENILGIAADPVWGSKGFDHILIKQAEAGIDVRVFFYDLHDGWDFLQSIKEGAYDCIASFEVDPCALSDGFHFMDEPNLMFSAILAVE</sequence>
<dbReference type="AlphaFoldDB" id="A0A0M8P703"/>
<keyword evidence="3" id="KW-1185">Reference proteome</keyword>